<evidence type="ECO:0000256" key="1">
    <source>
        <dbReference type="SAM" id="Phobius"/>
    </source>
</evidence>
<feature type="transmembrane region" description="Helical" evidence="1">
    <location>
        <begin position="159"/>
        <end position="183"/>
    </location>
</feature>
<keyword evidence="1" id="KW-0812">Transmembrane</keyword>
<accession>A0A388K7R5</accession>
<name>A0A388K7R5_CHABU</name>
<comment type="caution">
    <text evidence="2">The sequence shown here is derived from an EMBL/GenBank/DDBJ whole genome shotgun (WGS) entry which is preliminary data.</text>
</comment>
<evidence type="ECO:0000313" key="2">
    <source>
        <dbReference type="EMBL" id="GBG66105.1"/>
    </source>
</evidence>
<evidence type="ECO:0000313" key="3">
    <source>
        <dbReference type="Proteomes" id="UP000265515"/>
    </source>
</evidence>
<dbReference type="EMBL" id="BFEA01000069">
    <property type="protein sequence ID" value="GBG66105.1"/>
    <property type="molecule type" value="Genomic_DNA"/>
</dbReference>
<protein>
    <submittedName>
        <fullName evidence="2">Uncharacterized protein</fullName>
    </submittedName>
</protein>
<keyword evidence="3" id="KW-1185">Reference proteome</keyword>
<keyword evidence="1" id="KW-0472">Membrane</keyword>
<dbReference type="Proteomes" id="UP000265515">
    <property type="component" value="Unassembled WGS sequence"/>
</dbReference>
<reference evidence="2 3" key="1">
    <citation type="journal article" date="2018" name="Cell">
        <title>The Chara Genome: Secondary Complexity and Implications for Plant Terrestrialization.</title>
        <authorList>
            <person name="Nishiyama T."/>
            <person name="Sakayama H."/>
            <person name="Vries J.D."/>
            <person name="Buschmann H."/>
            <person name="Saint-Marcoux D."/>
            <person name="Ullrich K.K."/>
            <person name="Haas F.B."/>
            <person name="Vanderstraeten L."/>
            <person name="Becker D."/>
            <person name="Lang D."/>
            <person name="Vosolsobe S."/>
            <person name="Rombauts S."/>
            <person name="Wilhelmsson P.K.I."/>
            <person name="Janitza P."/>
            <person name="Kern R."/>
            <person name="Heyl A."/>
            <person name="Rumpler F."/>
            <person name="Villalobos L.I.A.C."/>
            <person name="Clay J.M."/>
            <person name="Skokan R."/>
            <person name="Toyoda A."/>
            <person name="Suzuki Y."/>
            <person name="Kagoshima H."/>
            <person name="Schijlen E."/>
            <person name="Tajeshwar N."/>
            <person name="Catarino B."/>
            <person name="Hetherington A.J."/>
            <person name="Saltykova A."/>
            <person name="Bonnot C."/>
            <person name="Breuninger H."/>
            <person name="Symeonidi A."/>
            <person name="Radhakrishnan G.V."/>
            <person name="Van Nieuwerburgh F."/>
            <person name="Deforce D."/>
            <person name="Chang C."/>
            <person name="Karol K.G."/>
            <person name="Hedrich R."/>
            <person name="Ulvskov P."/>
            <person name="Glockner G."/>
            <person name="Delwiche C.F."/>
            <person name="Petrasek J."/>
            <person name="Van de Peer Y."/>
            <person name="Friml J."/>
            <person name="Beilby M."/>
            <person name="Dolan L."/>
            <person name="Kohara Y."/>
            <person name="Sugano S."/>
            <person name="Fujiyama A."/>
            <person name="Delaux P.-M."/>
            <person name="Quint M."/>
            <person name="TheiBen G."/>
            <person name="Hagemann M."/>
            <person name="Harholt J."/>
            <person name="Dunand C."/>
            <person name="Zachgo S."/>
            <person name="Langdale J."/>
            <person name="Maumus F."/>
            <person name="Straeten D.V.D."/>
            <person name="Gould S.B."/>
            <person name="Rensing S.A."/>
        </authorList>
    </citation>
    <scope>NUCLEOTIDE SEQUENCE [LARGE SCALE GENOMIC DNA]</scope>
    <source>
        <strain evidence="2 3">S276</strain>
    </source>
</reference>
<dbReference type="Gramene" id="GBG66105">
    <property type="protein sequence ID" value="GBG66105"/>
    <property type="gene ID" value="CBR_g55448"/>
</dbReference>
<keyword evidence="1" id="KW-1133">Transmembrane helix</keyword>
<organism evidence="2 3">
    <name type="scientific">Chara braunii</name>
    <name type="common">Braun's stonewort</name>
    <dbReference type="NCBI Taxonomy" id="69332"/>
    <lineage>
        <taxon>Eukaryota</taxon>
        <taxon>Viridiplantae</taxon>
        <taxon>Streptophyta</taxon>
        <taxon>Charophyceae</taxon>
        <taxon>Charales</taxon>
        <taxon>Characeae</taxon>
        <taxon>Chara</taxon>
    </lineage>
</organism>
<proteinExistence type="predicted"/>
<dbReference type="AlphaFoldDB" id="A0A388K7R5"/>
<feature type="transmembrane region" description="Helical" evidence="1">
    <location>
        <begin position="25"/>
        <end position="44"/>
    </location>
</feature>
<sequence length="1057" mass="118928">MVYTASRSLKRQVEVYFVLKRLSDALCKGVFAVLAMTLVSFGHYMTLNVLWTNVALLCTEACTTILLSFTDSTYFQKMSCAEIAKAQRSERWLVFGKITLLEGSLVSTSSYVGATSLVKLFSVASLVPLDLYLYRALPHLGGGADYHVQRGIRRLHESLALVCICILVHAVLMVTLIFFPLVYSTARSLLGLVDWDLGVPCFERVDHSQRESEMGLAWYAHLHRHWYLSPKEAHEDVKCCGLPGYWFHSMKDLLITARQFLPAGVEDCKRCSGSKGKPSMGVAGSRRMALEALWDLSQPTKPCTCPLFYEEEGMATHMQDIPQVSRCTYDVDASRDFLVYGGYPAMLCIVSSCAAQPYELQLAASICGGFASSLPVLLWQPLWKKDMNVHVVQLFDDKDFTLCTVELLESFVHLLEIQMQMQTPDLSLMEALTFAISSFANVVSDMHAHYHALLQSKEFGSDPPTFRFESLDPPSNKTCNTFNNAFTTFCPFGWPLGDEIPDFTKAKAWMEGVQTAVSLQETVQLLLKLATWTDMSVQSQVVSHAIRALSAIWSCKMIYWHRFDKRMPRDFPDPLALISNLSNAEEAKAAMKALIFLCTNRSQSTTSILSPFSKLHLAKILISQEVRDIDGELATILLQCLCYWRRAMGPRELDWFASEVVETIHDLFISSCDAATVAKLIRDSPGGVSCLMLMLSSQVSRLNAARLAENGNTATFRPTHLQFKAPKNPKEDSETHYCFCNAAATALLYELLCFDGPTTTLPALEDSPDLFVHLLKDLSWVVLHLLNLRPVEDEDAKNAIVVGGGYKYGFGYSDPLEGRLAHRPPGNWMYTLCSRARRGLSYLKSNFALKSTLLFLESFDNPAWRPPFGLWESISSLIEDAGKDRMEHFERSVNAMLAARQAIRIMYELVNTYPQLQEDKYVHWYFHTLVKCVIGPFPSLQKRLRLWELEVRCEFEMKDLAARILACTIRRANDLAGDNLSMSLVDPPRSFTCQALRSLKDWANRLAMAKVQNEGDIIDLDLEGNSIWILDKTRNNANDCLLKEVESLALPCSVQST</sequence>
<gene>
    <name evidence="2" type="ORF">CBR_g55448</name>
</gene>